<dbReference type="KEGG" id="tpie:A7C91_03185"/>
<reference evidence="2" key="1">
    <citation type="journal article" date="2016" name="Syst. Appl. Microbiol.">
        <title>Thermococcus piezophilus sp. nov., a novel hyperthermophilic and piezophilic archaeon with a broad pressure range for growth, isolated from a deepest hydrothermal vent at the Mid-Cayman Rise.</title>
        <authorList>
            <person name="Dalmasso C."/>
            <person name="Oger P."/>
            <person name="Selva G."/>
            <person name="Courtine D."/>
            <person name="L'Haridon S."/>
            <person name="Garlaschelli A."/>
            <person name="Roussel E."/>
            <person name="Miyazaki J."/>
            <person name="Reveillaud J."/>
            <person name="Jebbar M."/>
            <person name="Takai K."/>
            <person name="Maignien L."/>
            <person name="Alain K."/>
        </authorList>
    </citation>
    <scope>NUCLEOTIDE SEQUENCE [LARGE SCALE GENOMIC DNA]</scope>
    <source>
        <strain evidence="2">CDGS</strain>
    </source>
</reference>
<sequence>MVRNKRLTVVLIVGSIIVLSAMATFGEQNEKLDEFTGLCVYSSASFSVLNNGKTSVGVYAPLEEGRVYKITGRLMNSSGELRIKPVMIEPAELDFPLEKITGAYWPTDGCYLLTPDRIRLGSCLNASKGEVVEAEGLWYGRKFYVLRYRGFGIPETPRDGMPWSVEGVVLYTGSRTVIWNGSEEIVLYLPYGTELELGKKIHVLGIAKFYSRLSLIVDSPDDVDVVGDADRKNVSLARVGDIAFGTCIVMDVGRSLRLNCTELRLYGFSARVGDTVSFEALRRKSSLYCLSCEVVKPREKLSNAICDFEEGKLVRMSGVVEWVKVYKNGFGLANVTDGNCWVLLKLRKSLGISLEKNQTVTAYGVFTTYRDMPALEIALGDDLCSGRC</sequence>
<dbReference type="Proteomes" id="UP000076969">
    <property type="component" value="Chromosome"/>
</dbReference>
<dbReference type="GeneID" id="28495165"/>
<accession>A0A172WFT5</accession>
<proteinExistence type="predicted"/>
<dbReference type="EMBL" id="CP015520">
    <property type="protein sequence ID" value="ANF22293.1"/>
    <property type="molecule type" value="Genomic_DNA"/>
</dbReference>
<dbReference type="RefSeq" id="WP_068664848.1">
    <property type="nucleotide sequence ID" value="NZ_CP015520.1"/>
</dbReference>
<gene>
    <name evidence="1" type="ORF">A7C91_03185</name>
</gene>
<name>A0A172WFT5_9EURY</name>
<protein>
    <submittedName>
        <fullName evidence="1">Uncharacterized protein</fullName>
    </submittedName>
</protein>
<dbReference type="OrthoDB" id="86149at2157"/>
<evidence type="ECO:0000313" key="2">
    <source>
        <dbReference type="Proteomes" id="UP000076969"/>
    </source>
</evidence>
<evidence type="ECO:0000313" key="1">
    <source>
        <dbReference type="EMBL" id="ANF22293.1"/>
    </source>
</evidence>
<dbReference type="STRING" id="1712654.A7C91_03185"/>
<dbReference type="AlphaFoldDB" id="A0A172WFT5"/>
<keyword evidence="2" id="KW-1185">Reference proteome</keyword>
<organism evidence="1 2">
    <name type="scientific">Thermococcus piezophilus</name>
    <dbReference type="NCBI Taxonomy" id="1712654"/>
    <lineage>
        <taxon>Archaea</taxon>
        <taxon>Methanobacteriati</taxon>
        <taxon>Methanobacteriota</taxon>
        <taxon>Thermococci</taxon>
        <taxon>Thermococcales</taxon>
        <taxon>Thermococcaceae</taxon>
        <taxon>Thermococcus</taxon>
    </lineage>
</organism>